<dbReference type="InterPro" id="IPR006913">
    <property type="entry name" value="CENP-V/GFA"/>
</dbReference>
<evidence type="ECO:0000256" key="6">
    <source>
        <dbReference type="SAM" id="Phobius"/>
    </source>
</evidence>
<feature type="compositionally biased region" description="Basic and acidic residues" evidence="5">
    <location>
        <begin position="274"/>
        <end position="289"/>
    </location>
</feature>
<comment type="similarity">
    <text evidence="1">Belongs to the Gfa family.</text>
</comment>
<dbReference type="AlphaFoldDB" id="A0AAI9U3L4"/>
<evidence type="ECO:0000256" key="5">
    <source>
        <dbReference type="SAM" id="MobiDB-lite"/>
    </source>
</evidence>
<evidence type="ECO:0000313" key="9">
    <source>
        <dbReference type="Proteomes" id="UP001239795"/>
    </source>
</evidence>
<feature type="region of interest" description="Disordered" evidence="5">
    <location>
        <begin position="252"/>
        <end position="289"/>
    </location>
</feature>
<reference evidence="8 9" key="1">
    <citation type="submission" date="2016-10" db="EMBL/GenBank/DDBJ databases">
        <title>The genome sequence of Colletotrichum fioriniae PJ7.</title>
        <authorList>
            <person name="Baroncelli R."/>
        </authorList>
    </citation>
    <scope>NUCLEOTIDE SEQUENCE [LARGE SCALE GENOMIC DNA]</scope>
    <source>
        <strain evidence="8">Col 31</strain>
    </source>
</reference>
<accession>A0AAI9U3L4</accession>
<proteinExistence type="inferred from homology"/>
<protein>
    <submittedName>
        <fullName evidence="8">Glutathione-dependent formaldehyde-activating</fullName>
    </submittedName>
</protein>
<keyword evidence="6" id="KW-0812">Transmembrane</keyword>
<keyword evidence="6" id="KW-0472">Membrane</keyword>
<feature type="region of interest" description="Disordered" evidence="5">
    <location>
        <begin position="142"/>
        <end position="175"/>
    </location>
</feature>
<evidence type="ECO:0000256" key="4">
    <source>
        <dbReference type="ARBA" id="ARBA00023239"/>
    </source>
</evidence>
<dbReference type="GO" id="GO:0016846">
    <property type="term" value="F:carbon-sulfur lyase activity"/>
    <property type="evidence" value="ECO:0007669"/>
    <property type="project" value="InterPro"/>
</dbReference>
<sequence>MQKGHSRRGEKCHLQRLDKKLAYSGHHLNADWARSNSLTSSPVNKALPSFSYSSCPFVSPLPSIFFLLLPIHSFFFLGSFHFFLTLFTQAQGPSETPPLFQADAHRRDLSTVSNLSRSGTFIVDHPGRKLPGLSTYARPKRATTVEKRGKPNHTNESTRNFHTNTTMSHSTAEKDPSIFPLTGGCACGNIRYSLTAPPMVVHCCHCTSCQRETGTAFALNAVVEGDEVTLLPSKSSSSASLLQPLASFPESAFDDWTPRQHQQSRPADNVHGTSENKGKGDDDTDDAGKRRVQADIPSPVILPVPADSGAPQHIARCSICLTPVWSNYDGTGPLMKFLRVGTLDAPALLGGPDVYIFMRSKLPFVEVADDGKPRFDEFYPTKEGVWGPQGLARREKLLVRIREWRKENGLDG</sequence>
<dbReference type="Gene3D" id="3.90.1590.10">
    <property type="entry name" value="glutathione-dependent formaldehyde- activating enzyme (gfa)"/>
    <property type="match status" value="1"/>
</dbReference>
<feature type="transmembrane region" description="Helical" evidence="6">
    <location>
        <begin position="64"/>
        <end position="87"/>
    </location>
</feature>
<evidence type="ECO:0000256" key="3">
    <source>
        <dbReference type="ARBA" id="ARBA00022833"/>
    </source>
</evidence>
<dbReference type="InterPro" id="IPR011057">
    <property type="entry name" value="Mss4-like_sf"/>
</dbReference>
<organism evidence="8 9">
    <name type="scientific">Colletotrichum melonis</name>
    <dbReference type="NCBI Taxonomy" id="1209925"/>
    <lineage>
        <taxon>Eukaryota</taxon>
        <taxon>Fungi</taxon>
        <taxon>Dikarya</taxon>
        <taxon>Ascomycota</taxon>
        <taxon>Pezizomycotina</taxon>
        <taxon>Sordariomycetes</taxon>
        <taxon>Hypocreomycetidae</taxon>
        <taxon>Glomerellales</taxon>
        <taxon>Glomerellaceae</taxon>
        <taxon>Colletotrichum</taxon>
        <taxon>Colletotrichum acutatum species complex</taxon>
    </lineage>
</organism>
<evidence type="ECO:0000256" key="2">
    <source>
        <dbReference type="ARBA" id="ARBA00022723"/>
    </source>
</evidence>
<dbReference type="Proteomes" id="UP001239795">
    <property type="component" value="Unassembled WGS sequence"/>
</dbReference>
<dbReference type="SUPFAM" id="SSF51316">
    <property type="entry name" value="Mss4-like"/>
    <property type="match status" value="2"/>
</dbReference>
<keyword evidence="4" id="KW-0456">Lyase</keyword>
<dbReference type="PROSITE" id="PS51891">
    <property type="entry name" value="CENP_V_GFA"/>
    <property type="match status" value="1"/>
</dbReference>
<comment type="caution">
    <text evidence="8">The sequence shown here is derived from an EMBL/GenBank/DDBJ whole genome shotgun (WGS) entry which is preliminary data.</text>
</comment>
<dbReference type="Pfam" id="PF04828">
    <property type="entry name" value="GFA"/>
    <property type="match status" value="1"/>
</dbReference>
<gene>
    <name evidence="8" type="ORF">CMEL01_07225</name>
</gene>
<feature type="compositionally biased region" description="Polar residues" evidence="5">
    <location>
        <begin position="152"/>
        <end position="170"/>
    </location>
</feature>
<evidence type="ECO:0000256" key="1">
    <source>
        <dbReference type="ARBA" id="ARBA00005495"/>
    </source>
</evidence>
<feature type="domain" description="CENP-V/GFA" evidence="7">
    <location>
        <begin position="181"/>
        <end position="285"/>
    </location>
</feature>
<dbReference type="EMBL" id="MLGG01000057">
    <property type="protein sequence ID" value="KAK1449889.1"/>
    <property type="molecule type" value="Genomic_DNA"/>
</dbReference>
<keyword evidence="6" id="KW-1133">Transmembrane helix</keyword>
<keyword evidence="3" id="KW-0862">Zinc</keyword>
<feature type="compositionally biased region" description="Polar residues" evidence="5">
    <location>
        <begin position="259"/>
        <end position="273"/>
    </location>
</feature>
<evidence type="ECO:0000313" key="8">
    <source>
        <dbReference type="EMBL" id="KAK1449889.1"/>
    </source>
</evidence>
<dbReference type="GO" id="GO:0046872">
    <property type="term" value="F:metal ion binding"/>
    <property type="evidence" value="ECO:0007669"/>
    <property type="project" value="UniProtKB-KW"/>
</dbReference>
<dbReference type="PANTHER" id="PTHR33337:SF33">
    <property type="entry name" value="CENP-V_GFA DOMAIN-CONTAINING PROTEIN"/>
    <property type="match status" value="1"/>
</dbReference>
<keyword evidence="2" id="KW-0479">Metal-binding</keyword>
<evidence type="ECO:0000259" key="7">
    <source>
        <dbReference type="PROSITE" id="PS51891"/>
    </source>
</evidence>
<dbReference type="PANTHER" id="PTHR33337">
    <property type="entry name" value="GFA DOMAIN-CONTAINING PROTEIN"/>
    <property type="match status" value="1"/>
</dbReference>
<name>A0AAI9U3L4_9PEZI</name>
<keyword evidence="9" id="KW-1185">Reference proteome</keyword>